<dbReference type="InterPro" id="IPR013022">
    <property type="entry name" value="Xyl_isomerase-like_TIM-brl"/>
</dbReference>
<dbReference type="Pfam" id="PF01261">
    <property type="entry name" value="AP_endonuc_2"/>
    <property type="match status" value="1"/>
</dbReference>
<proteinExistence type="predicted"/>
<feature type="domain" description="Xylose isomerase-like TIM barrel" evidence="1">
    <location>
        <begin position="23"/>
        <end position="256"/>
    </location>
</feature>
<comment type="caution">
    <text evidence="2">The sequence shown here is derived from an EMBL/GenBank/DDBJ whole genome shotgun (WGS) entry which is preliminary data.</text>
</comment>
<sequence>MGLGYTTIMYDPSEVIETGIGDVAACRYDGLEIGLGKLREAGPNRIAGLLDEYDLDLYCVMAGWLLTEDDAEDAIDGAALAADLGADFLGILPPPRGQVSDDDFETWLHDIAAAAEDAGITVVLHHHGGAHIEQPDEIREWLDRTPDNVELLFDTAHYHPYGDVVEGIERYADDIAYVHLKDIASPAGFETHVENLTAGKVDFDSIINFIWAFRDLGEGELDFEAIDEALADAGYDGHQTIEIENRRERPLVHAKQNIDSHRNATE</sequence>
<dbReference type="AlphaFoldDB" id="A0A8J7YG90"/>
<accession>A0A8J7YG90</accession>
<dbReference type="Gene3D" id="3.20.20.150">
    <property type="entry name" value="Divalent-metal-dependent TIM barrel enzymes"/>
    <property type="match status" value="1"/>
</dbReference>
<evidence type="ECO:0000313" key="3">
    <source>
        <dbReference type="Proteomes" id="UP000766550"/>
    </source>
</evidence>
<reference evidence="2 3" key="1">
    <citation type="submission" date="2021-06" db="EMBL/GenBank/DDBJ databases">
        <title>New haloarchaea isolates fom saline soil.</title>
        <authorList>
            <person name="Duran-Viseras A."/>
            <person name="Sanchez-Porro C.S."/>
            <person name="Ventosa A."/>
        </authorList>
    </citation>
    <scope>NUCLEOTIDE SEQUENCE [LARGE SCALE GENOMIC DNA]</scope>
    <source>
        <strain evidence="2 3">JCM 183640</strain>
    </source>
</reference>
<keyword evidence="2" id="KW-0413">Isomerase</keyword>
<dbReference type="OrthoDB" id="181765at2157"/>
<dbReference type="InterPro" id="IPR036237">
    <property type="entry name" value="Xyl_isomerase-like_sf"/>
</dbReference>
<organism evidence="2 3">
    <name type="scientific">Haloarcula limicola</name>
    <dbReference type="NCBI Taxonomy" id="1429915"/>
    <lineage>
        <taxon>Archaea</taxon>
        <taxon>Methanobacteriati</taxon>
        <taxon>Methanobacteriota</taxon>
        <taxon>Stenosarchaea group</taxon>
        <taxon>Halobacteria</taxon>
        <taxon>Halobacteriales</taxon>
        <taxon>Haloarculaceae</taxon>
        <taxon>Haloarcula</taxon>
    </lineage>
</organism>
<dbReference type="PANTHER" id="PTHR12110">
    <property type="entry name" value="HYDROXYPYRUVATE ISOMERASE"/>
    <property type="match status" value="1"/>
</dbReference>
<dbReference type="EMBL" id="JAHQXF010000003">
    <property type="protein sequence ID" value="MBV0925928.1"/>
    <property type="molecule type" value="Genomic_DNA"/>
</dbReference>
<dbReference type="GO" id="GO:0016853">
    <property type="term" value="F:isomerase activity"/>
    <property type="evidence" value="ECO:0007669"/>
    <property type="project" value="UniProtKB-KW"/>
</dbReference>
<dbReference type="Proteomes" id="UP000766550">
    <property type="component" value="Unassembled WGS sequence"/>
</dbReference>
<evidence type="ECO:0000259" key="1">
    <source>
        <dbReference type="Pfam" id="PF01261"/>
    </source>
</evidence>
<protein>
    <submittedName>
        <fullName evidence="2">Sugar phosphate isomerase/epimerase</fullName>
    </submittedName>
</protein>
<gene>
    <name evidence="2" type="ORF">KTS45_17130</name>
</gene>
<keyword evidence="3" id="KW-1185">Reference proteome</keyword>
<dbReference type="SUPFAM" id="SSF51658">
    <property type="entry name" value="Xylose isomerase-like"/>
    <property type="match status" value="1"/>
</dbReference>
<evidence type="ECO:0000313" key="2">
    <source>
        <dbReference type="EMBL" id="MBV0925928.1"/>
    </source>
</evidence>
<dbReference type="RefSeq" id="WP_162318857.1">
    <property type="nucleotide sequence ID" value="NZ_JAHQXF010000003.1"/>
</dbReference>
<dbReference type="InterPro" id="IPR050312">
    <property type="entry name" value="IolE/XylAMocC-like"/>
</dbReference>
<name>A0A8J7YG90_9EURY</name>